<feature type="region of interest" description="Disordered" evidence="1">
    <location>
        <begin position="593"/>
        <end position="696"/>
    </location>
</feature>
<proteinExistence type="predicted"/>
<feature type="compositionally biased region" description="Low complexity" evidence="1">
    <location>
        <begin position="536"/>
        <end position="548"/>
    </location>
</feature>
<dbReference type="Proteomes" id="UP001303889">
    <property type="component" value="Unassembled WGS sequence"/>
</dbReference>
<feature type="non-terminal residue" evidence="2">
    <location>
        <position position="941"/>
    </location>
</feature>
<feature type="compositionally biased region" description="Polar residues" evidence="1">
    <location>
        <begin position="893"/>
        <end position="915"/>
    </location>
</feature>
<reference evidence="2" key="2">
    <citation type="submission" date="2023-05" db="EMBL/GenBank/DDBJ databases">
        <authorList>
            <consortium name="Lawrence Berkeley National Laboratory"/>
            <person name="Steindorff A."/>
            <person name="Hensen N."/>
            <person name="Bonometti L."/>
            <person name="Westerberg I."/>
            <person name="Brannstrom I.O."/>
            <person name="Guillou S."/>
            <person name="Cros-Aarteil S."/>
            <person name="Calhoun S."/>
            <person name="Haridas S."/>
            <person name="Kuo A."/>
            <person name="Mondo S."/>
            <person name="Pangilinan J."/>
            <person name="Riley R."/>
            <person name="Labutti K."/>
            <person name="Andreopoulos B."/>
            <person name="Lipzen A."/>
            <person name="Chen C."/>
            <person name="Yanf M."/>
            <person name="Daum C."/>
            <person name="Ng V."/>
            <person name="Clum A."/>
            <person name="Ohm R."/>
            <person name="Martin F."/>
            <person name="Silar P."/>
            <person name="Natvig D."/>
            <person name="Lalanne C."/>
            <person name="Gautier V."/>
            <person name="Ament-Velasquez S.L."/>
            <person name="Kruys A."/>
            <person name="Hutchinson M.I."/>
            <person name="Powell A.J."/>
            <person name="Barry K."/>
            <person name="Miller A.N."/>
            <person name="Grigoriev I.V."/>
            <person name="Debuchy R."/>
            <person name="Gladieux P."/>
            <person name="Thoren M.H."/>
            <person name="Johannesson H."/>
        </authorList>
    </citation>
    <scope>NUCLEOTIDE SEQUENCE</scope>
    <source>
        <strain evidence="2">CBS 103.79</strain>
    </source>
</reference>
<feature type="compositionally biased region" description="Polar residues" evidence="1">
    <location>
        <begin position="645"/>
        <end position="661"/>
    </location>
</feature>
<name>A0AAN6M9W6_9PEZI</name>
<evidence type="ECO:0000313" key="2">
    <source>
        <dbReference type="EMBL" id="KAK3896905.1"/>
    </source>
</evidence>
<sequence length="941" mass="103073">MPPTDSGYATVPPEGCASEGREPGGDDSGTVVSAETRAIGPEAQRPISEVCNDIYNQIQKHVDKDNQASVLDVLPTLIKAFAVRLANRDPTPTGRQLMHFVYSRNIEIASHLRQLFQPESEANDPSRLRNVDGMSVAEKMRLWSSKPDGDDPSPIPKDAFQGVEDLDMDTDTDGIASPPEVSAYSRAILESEEYQWLIQHLLKESSFHWGPGPRIMVDEIRHSIMNGLPSGRISKRLDPPVHRVEFRISWPPLRRRILRERNKRRLGSSGDWDTISSTVVVVGSSDGSALVTTVREYMDRTWGSHAELLGKFIAAVGNPNLIGTASQAVVPDTVSVFVRGVSHTIAEQGQQLAWLVAALCDSEGKGITYSKPSISKRDTDVWEVWAESTAPTSSTGGISTLKQLGWLGEGIPPVIAQGFPTFRHPSPSSAMSLEVSQMVMIYWRPLHLAERGPALELVSQRKDSMRLWHAPVTSPCRCTGDARMPGTDSEPRHFVAVCRSSVFEDMPGSTTPRTVCEPQAQERDVPGSLSTAMAASSKGSTPSSTKTPMDSDMLSVPDSLEAPLRDIPDQLSAIINTVAARLLYEYRTGTWRRTSLAPGTPDPESNPELCPLDTDNGALGAASVRTRPQSQGGGQQQDAGYVGCHTSSSAGNDNPRTSSGPSRKRAARDLDGYEDDDDRQGDMPPPKKAARGPCPPAEKPLACPYWKLDPRRYRDCGKRGMFREIKHVKQHLYRNHCMPDIYCSRCKVKFPDRAELEHHSQHAGAACLFKPLDPEDPLITGSQKTKLQKKSPATRSVYDRWYDVWKIVFGSRPPPSSPYLDTGITASFCDFREYARGRGRQILLEALVAAGFQALSTSLSEETRELYTRAAVSRVLEAVIDDFLSAEPAVNPVRSSTPSGRGSASKVSERTTNVSGFADSGISVRRQLPVPHHSPQDASLT</sequence>
<dbReference type="PANTHER" id="PTHR38166">
    <property type="entry name" value="C2H2-TYPE DOMAIN-CONTAINING PROTEIN-RELATED"/>
    <property type="match status" value="1"/>
</dbReference>
<protein>
    <recommendedName>
        <fullName evidence="4">C2H2-type domain-containing protein</fullName>
    </recommendedName>
</protein>
<keyword evidence="3" id="KW-1185">Reference proteome</keyword>
<feature type="region of interest" description="Disordered" evidence="1">
    <location>
        <begin position="890"/>
        <end position="920"/>
    </location>
</feature>
<feature type="compositionally biased region" description="Pro residues" evidence="1">
    <location>
        <begin position="683"/>
        <end position="696"/>
    </location>
</feature>
<dbReference type="PANTHER" id="PTHR38166:SF1">
    <property type="entry name" value="C2H2-TYPE DOMAIN-CONTAINING PROTEIN"/>
    <property type="match status" value="1"/>
</dbReference>
<organism evidence="2 3">
    <name type="scientific">Staphylotrichum tortipilum</name>
    <dbReference type="NCBI Taxonomy" id="2831512"/>
    <lineage>
        <taxon>Eukaryota</taxon>
        <taxon>Fungi</taxon>
        <taxon>Dikarya</taxon>
        <taxon>Ascomycota</taxon>
        <taxon>Pezizomycotina</taxon>
        <taxon>Sordariomycetes</taxon>
        <taxon>Sordariomycetidae</taxon>
        <taxon>Sordariales</taxon>
        <taxon>Chaetomiaceae</taxon>
        <taxon>Staphylotrichum</taxon>
    </lineage>
</organism>
<comment type="caution">
    <text evidence="2">The sequence shown here is derived from an EMBL/GenBank/DDBJ whole genome shotgun (WGS) entry which is preliminary data.</text>
</comment>
<feature type="region of interest" description="Disordered" evidence="1">
    <location>
        <begin position="1"/>
        <end position="31"/>
    </location>
</feature>
<dbReference type="EMBL" id="MU856347">
    <property type="protein sequence ID" value="KAK3896905.1"/>
    <property type="molecule type" value="Genomic_DNA"/>
</dbReference>
<feature type="region of interest" description="Disordered" evidence="1">
    <location>
        <begin position="507"/>
        <end position="555"/>
    </location>
</feature>
<accession>A0AAN6M9W6</accession>
<gene>
    <name evidence="2" type="ORF">C8A05DRAFT_20226</name>
</gene>
<evidence type="ECO:0008006" key="4">
    <source>
        <dbReference type="Google" id="ProtNLM"/>
    </source>
</evidence>
<dbReference type="AlphaFoldDB" id="A0AAN6M9W6"/>
<evidence type="ECO:0000313" key="3">
    <source>
        <dbReference type="Proteomes" id="UP001303889"/>
    </source>
</evidence>
<reference evidence="2" key="1">
    <citation type="journal article" date="2023" name="Mol. Phylogenet. Evol.">
        <title>Genome-scale phylogeny and comparative genomics of the fungal order Sordariales.</title>
        <authorList>
            <person name="Hensen N."/>
            <person name="Bonometti L."/>
            <person name="Westerberg I."/>
            <person name="Brannstrom I.O."/>
            <person name="Guillou S."/>
            <person name="Cros-Aarteil S."/>
            <person name="Calhoun S."/>
            <person name="Haridas S."/>
            <person name="Kuo A."/>
            <person name="Mondo S."/>
            <person name="Pangilinan J."/>
            <person name="Riley R."/>
            <person name="LaButti K."/>
            <person name="Andreopoulos B."/>
            <person name="Lipzen A."/>
            <person name="Chen C."/>
            <person name="Yan M."/>
            <person name="Daum C."/>
            <person name="Ng V."/>
            <person name="Clum A."/>
            <person name="Steindorff A."/>
            <person name="Ohm R.A."/>
            <person name="Martin F."/>
            <person name="Silar P."/>
            <person name="Natvig D.O."/>
            <person name="Lalanne C."/>
            <person name="Gautier V."/>
            <person name="Ament-Velasquez S.L."/>
            <person name="Kruys A."/>
            <person name="Hutchinson M.I."/>
            <person name="Powell A.J."/>
            <person name="Barry K."/>
            <person name="Miller A.N."/>
            <person name="Grigoriev I.V."/>
            <person name="Debuchy R."/>
            <person name="Gladieux P."/>
            <person name="Hiltunen Thoren M."/>
            <person name="Johannesson H."/>
        </authorList>
    </citation>
    <scope>NUCLEOTIDE SEQUENCE</scope>
    <source>
        <strain evidence="2">CBS 103.79</strain>
    </source>
</reference>
<evidence type="ECO:0000256" key="1">
    <source>
        <dbReference type="SAM" id="MobiDB-lite"/>
    </source>
</evidence>